<dbReference type="InterPro" id="IPR002645">
    <property type="entry name" value="STAS_dom"/>
</dbReference>
<feature type="domain" description="STAS" evidence="1">
    <location>
        <begin position="10"/>
        <end position="83"/>
    </location>
</feature>
<organism evidence="2 3">
    <name type="scientific">Nesterenkonia natronophila</name>
    <dbReference type="NCBI Taxonomy" id="2174932"/>
    <lineage>
        <taxon>Bacteria</taxon>
        <taxon>Bacillati</taxon>
        <taxon>Actinomycetota</taxon>
        <taxon>Actinomycetes</taxon>
        <taxon>Micrococcales</taxon>
        <taxon>Micrococcaceae</taxon>
        <taxon>Nesterenkonia</taxon>
    </lineage>
</organism>
<reference evidence="2 3" key="1">
    <citation type="submission" date="2018-09" db="EMBL/GenBank/DDBJ databases">
        <title>Nesterenkonia natronophila sp. nov., an alkaliphilic actinobacteriume isolated from a soda lake, and emended description of the genus Nesterenkonia.</title>
        <authorList>
            <person name="Menes R.J."/>
            <person name="Iriarte A."/>
        </authorList>
    </citation>
    <scope>NUCLEOTIDE SEQUENCE [LARGE SCALE GENOMIC DNA]</scope>
    <source>
        <strain evidence="2 3">M8</strain>
    </source>
</reference>
<sequence length="103" mass="10883">MNFMEHSSRLDISLSDINGPLRLSLSGGLTLESSKALTAALDRGIHPAACPDLVLDLQGAENIEPAGLAALQLYLTQVRQALGLPEPAVEFPALPLEEAKVLP</sequence>
<dbReference type="Proteomes" id="UP000266615">
    <property type="component" value="Unassembled WGS sequence"/>
</dbReference>
<keyword evidence="3" id="KW-1185">Reference proteome</keyword>
<evidence type="ECO:0000313" key="2">
    <source>
        <dbReference type="EMBL" id="RJN31434.1"/>
    </source>
</evidence>
<protein>
    <recommendedName>
        <fullName evidence="1">STAS domain-containing protein</fullName>
    </recommendedName>
</protein>
<dbReference type="AlphaFoldDB" id="A0A3A4F9B9"/>
<accession>A0A3A4F9B9</accession>
<dbReference type="Gene3D" id="3.30.750.24">
    <property type="entry name" value="STAS domain"/>
    <property type="match status" value="1"/>
</dbReference>
<dbReference type="PROSITE" id="PS50801">
    <property type="entry name" value="STAS"/>
    <property type="match status" value="1"/>
</dbReference>
<comment type="caution">
    <text evidence="2">The sequence shown here is derived from an EMBL/GenBank/DDBJ whole genome shotgun (WGS) entry which is preliminary data.</text>
</comment>
<evidence type="ECO:0000259" key="1">
    <source>
        <dbReference type="PROSITE" id="PS50801"/>
    </source>
</evidence>
<dbReference type="InterPro" id="IPR036513">
    <property type="entry name" value="STAS_dom_sf"/>
</dbReference>
<dbReference type="EMBL" id="QYZP01000003">
    <property type="protein sequence ID" value="RJN31434.1"/>
    <property type="molecule type" value="Genomic_DNA"/>
</dbReference>
<dbReference type="SUPFAM" id="SSF52091">
    <property type="entry name" value="SpoIIaa-like"/>
    <property type="match status" value="1"/>
</dbReference>
<proteinExistence type="predicted"/>
<name>A0A3A4F9B9_9MICC</name>
<evidence type="ECO:0000313" key="3">
    <source>
        <dbReference type="Proteomes" id="UP000266615"/>
    </source>
</evidence>
<gene>
    <name evidence="2" type="ORF">D3250_11450</name>
</gene>